<evidence type="ECO:0000313" key="6">
    <source>
        <dbReference type="Proteomes" id="UP000298030"/>
    </source>
</evidence>
<reference evidence="5 6" key="1">
    <citation type="journal article" date="2019" name="Nat. Ecol. Evol.">
        <title>Megaphylogeny resolves global patterns of mushroom evolution.</title>
        <authorList>
            <person name="Varga T."/>
            <person name="Krizsan K."/>
            <person name="Foldi C."/>
            <person name="Dima B."/>
            <person name="Sanchez-Garcia M."/>
            <person name="Sanchez-Ramirez S."/>
            <person name="Szollosi G.J."/>
            <person name="Szarkandi J.G."/>
            <person name="Papp V."/>
            <person name="Albert L."/>
            <person name="Andreopoulos W."/>
            <person name="Angelini C."/>
            <person name="Antonin V."/>
            <person name="Barry K.W."/>
            <person name="Bougher N.L."/>
            <person name="Buchanan P."/>
            <person name="Buyck B."/>
            <person name="Bense V."/>
            <person name="Catcheside P."/>
            <person name="Chovatia M."/>
            <person name="Cooper J."/>
            <person name="Damon W."/>
            <person name="Desjardin D."/>
            <person name="Finy P."/>
            <person name="Geml J."/>
            <person name="Haridas S."/>
            <person name="Hughes K."/>
            <person name="Justo A."/>
            <person name="Karasinski D."/>
            <person name="Kautmanova I."/>
            <person name="Kiss B."/>
            <person name="Kocsube S."/>
            <person name="Kotiranta H."/>
            <person name="LaButti K.M."/>
            <person name="Lechner B.E."/>
            <person name="Liimatainen K."/>
            <person name="Lipzen A."/>
            <person name="Lukacs Z."/>
            <person name="Mihaltcheva S."/>
            <person name="Morgado L.N."/>
            <person name="Niskanen T."/>
            <person name="Noordeloos M.E."/>
            <person name="Ohm R.A."/>
            <person name="Ortiz-Santana B."/>
            <person name="Ovrebo C."/>
            <person name="Racz N."/>
            <person name="Riley R."/>
            <person name="Savchenko A."/>
            <person name="Shiryaev A."/>
            <person name="Soop K."/>
            <person name="Spirin V."/>
            <person name="Szebenyi C."/>
            <person name="Tomsovsky M."/>
            <person name="Tulloss R.E."/>
            <person name="Uehling J."/>
            <person name="Grigoriev I.V."/>
            <person name="Vagvolgyi C."/>
            <person name="Papp T."/>
            <person name="Martin F.M."/>
            <person name="Miettinen O."/>
            <person name="Hibbett D.S."/>
            <person name="Nagy L.G."/>
        </authorList>
    </citation>
    <scope>NUCLEOTIDE SEQUENCE [LARGE SCALE GENOMIC DNA]</scope>
    <source>
        <strain evidence="5 6">FP101781</strain>
    </source>
</reference>
<evidence type="ECO:0008006" key="7">
    <source>
        <dbReference type="Google" id="ProtNLM"/>
    </source>
</evidence>
<name>A0A4Y7SSZ7_COPMI</name>
<dbReference type="InterPro" id="IPR041539">
    <property type="entry name" value="CxC5"/>
</dbReference>
<evidence type="ECO:0000259" key="3">
    <source>
        <dbReference type="Pfam" id="PF18718"/>
    </source>
</evidence>
<keyword evidence="6" id="KW-1185">Reference proteome</keyword>
<dbReference type="OrthoDB" id="2527272at2759"/>
<comment type="caution">
    <text evidence="5">The sequence shown here is derived from an EMBL/GenBank/DDBJ whole genome shotgun (WGS) entry which is preliminary data.</text>
</comment>
<evidence type="ECO:0000313" key="5">
    <source>
        <dbReference type="EMBL" id="TEB24734.1"/>
    </source>
</evidence>
<dbReference type="EMBL" id="QPFP01000063">
    <property type="protein sequence ID" value="TEB24734.1"/>
    <property type="molecule type" value="Genomic_DNA"/>
</dbReference>
<proteinExistence type="predicted"/>
<protein>
    <recommendedName>
        <fullName evidence="7">CxC5 like cysteine cluster associated with KDZ domain-containing protein</fullName>
    </recommendedName>
</protein>
<organism evidence="5 6">
    <name type="scientific">Coprinellus micaceus</name>
    <name type="common">Glistening ink-cap mushroom</name>
    <name type="synonym">Coprinus micaceus</name>
    <dbReference type="NCBI Taxonomy" id="71717"/>
    <lineage>
        <taxon>Eukaryota</taxon>
        <taxon>Fungi</taxon>
        <taxon>Dikarya</taxon>
        <taxon>Basidiomycota</taxon>
        <taxon>Agaricomycotina</taxon>
        <taxon>Agaricomycetes</taxon>
        <taxon>Agaricomycetidae</taxon>
        <taxon>Agaricales</taxon>
        <taxon>Agaricineae</taxon>
        <taxon>Psathyrellaceae</taxon>
        <taxon>Coprinellus</taxon>
    </lineage>
</organism>
<dbReference type="Pfam" id="PF18721">
    <property type="entry name" value="CxC6"/>
    <property type="match status" value="1"/>
</dbReference>
<feature type="chain" id="PRO_5021269795" description="CxC5 like cysteine cluster associated with KDZ domain-containing protein" evidence="2">
    <location>
        <begin position="23"/>
        <end position="682"/>
    </location>
</feature>
<evidence type="ECO:0000256" key="2">
    <source>
        <dbReference type="SAM" id="SignalP"/>
    </source>
</evidence>
<feature type="region of interest" description="Disordered" evidence="1">
    <location>
        <begin position="456"/>
        <end position="478"/>
    </location>
</feature>
<keyword evidence="2" id="KW-0732">Signal</keyword>
<sequence>MCFGSTLGLACLLLLFFPLVSAAPTSPFPNIPFSEFSSFISGTFSPDISLATVLVLLFSLTDNPELLNLHGRQQHSKVNGDKQHLVSTWMKMFSRLLLSKNLRAVRTELFHSADHIYLDPSEPYTPQSVTALSKKLDSLVSALHLGAFNTSGKLRHRRQEISYEAIEPLRLILPQSYECDSEGCSQYSLSQNTKFSQVPQVALARGADAIQAWVLHGHCEHCGTSYYADHTRFRNTTTQEWQCSMLSGARFVKLGQSTWADRTFTSSVLNATYSFHASTSAFAEFWSTSFGLGGNTTITRRHVWQAFVSESISMVAQDQQDNPDLVVADSADIDEVTTTAFTQLGNGGVIQPAQDHACDECSHKRRFSTGEQHLDPDNYDPVTMCVVDGIVMSPTHCAHDDCQSPLANARGEAFCEYHRQVWGNRCRHQREWTQYQESHSRANLAGVRRMISRPQEQVPWQNPRRNAEVQAHDQPAPEDDDSIIQKAHYFGPSKYYCTETACYPCGAVLAWALFDRSESPTNILRFLASLFPTPESRPTYICIDKGCQVFRTAVVNGSFETTWKNTRFIVDTYHYSNHKRTDNLCQTWCNPSPLDGSQPNLVIQETDDHGDLYYKRAFNTQACEQLNAWIAGFAGILKRMTIHNFNWFLHAMLYLHTKRVIAAKAAKKAGQAEDGDEVASNV</sequence>
<dbReference type="Proteomes" id="UP000298030">
    <property type="component" value="Unassembled WGS sequence"/>
</dbReference>
<dbReference type="Pfam" id="PF18718">
    <property type="entry name" value="CxC5"/>
    <property type="match status" value="1"/>
</dbReference>
<accession>A0A4Y7SSZ7</accession>
<dbReference type="AlphaFoldDB" id="A0A4Y7SSZ7"/>
<feature type="signal peptide" evidence="2">
    <location>
        <begin position="1"/>
        <end position="22"/>
    </location>
</feature>
<evidence type="ECO:0000256" key="1">
    <source>
        <dbReference type="SAM" id="MobiDB-lite"/>
    </source>
</evidence>
<feature type="domain" description="CxC5 like cysteine cluster associated with KDZ" evidence="3">
    <location>
        <begin position="169"/>
        <end position="290"/>
    </location>
</feature>
<dbReference type="STRING" id="71717.A0A4Y7SSZ7"/>
<gene>
    <name evidence="5" type="ORF">FA13DRAFT_1638268</name>
</gene>
<evidence type="ECO:0000259" key="4">
    <source>
        <dbReference type="Pfam" id="PF18721"/>
    </source>
</evidence>
<dbReference type="InterPro" id="IPR040898">
    <property type="entry name" value="CxC6"/>
</dbReference>
<feature type="domain" description="CxC6 like cysteine cluster associated with KDZ" evidence="4">
    <location>
        <begin position="386"/>
        <end position="434"/>
    </location>
</feature>